<dbReference type="PANTHER" id="PTHR47637">
    <property type="entry name" value="CHAPERONE SURA"/>
    <property type="match status" value="1"/>
</dbReference>
<dbReference type="Gene3D" id="3.10.50.40">
    <property type="match status" value="2"/>
</dbReference>
<evidence type="ECO:0000256" key="5">
    <source>
        <dbReference type="ARBA" id="ARBA00023186"/>
    </source>
</evidence>
<dbReference type="SUPFAM" id="SSF54534">
    <property type="entry name" value="FKBP-like"/>
    <property type="match status" value="2"/>
</dbReference>
<comment type="domain">
    <text evidence="7">The PPIase activity resides only in the second parvulin domain. The N-terminal region and the C-terminal tail are necessary and sufficient for the chaperone activity of SurA. The PPIase activity is dispensable for SurA to function as a chaperone. The N-terminal region and the C-terminal tail are also required for porin recognition.</text>
</comment>
<dbReference type="GO" id="GO:0050821">
    <property type="term" value="P:protein stabilization"/>
    <property type="evidence" value="ECO:0007669"/>
    <property type="project" value="InterPro"/>
</dbReference>
<dbReference type="GeneID" id="77134457"/>
<reference evidence="9 10" key="1">
    <citation type="submission" date="2009-02" db="EMBL/GenBank/DDBJ databases">
        <title>The Genome Sequence of Oxalobacter formigenes OXCC13.</title>
        <authorList>
            <consortium name="The Broad Institute Genome Sequencing Platform"/>
            <person name="Ward D."/>
            <person name="Young S.K."/>
            <person name="Kodira C.D."/>
            <person name="Zeng Q."/>
            <person name="Koehrsen M."/>
            <person name="Alvarado L."/>
            <person name="Berlin A."/>
            <person name="Borenstein D."/>
            <person name="Chen Z."/>
            <person name="Engels R."/>
            <person name="Freedman E."/>
            <person name="Gellesch M."/>
            <person name="Goldberg J."/>
            <person name="Griggs A."/>
            <person name="Gujja S."/>
            <person name="Heiman D."/>
            <person name="Hepburn T."/>
            <person name="Howarth C."/>
            <person name="Jen D."/>
            <person name="Larson L."/>
            <person name="Lewis B."/>
            <person name="Mehta T."/>
            <person name="Park D."/>
            <person name="Pearson M."/>
            <person name="Roberts A."/>
            <person name="Saif S."/>
            <person name="Shea T."/>
            <person name="Shenoy N."/>
            <person name="Sisk P."/>
            <person name="Stolte C."/>
            <person name="Sykes S."/>
            <person name="Walk T."/>
            <person name="White J."/>
            <person name="Yandava C."/>
            <person name="Allison M.J."/>
            <person name="Lander E."/>
            <person name="Nusbaum C."/>
            <person name="Galagan J."/>
            <person name="Birren B."/>
        </authorList>
    </citation>
    <scope>NUCLEOTIDE SEQUENCE [LARGE SCALE GENOMIC DNA]</scope>
    <source>
        <strain evidence="9 10">OXCC13</strain>
    </source>
</reference>
<dbReference type="Pfam" id="PF13616">
    <property type="entry name" value="Rotamase_3"/>
    <property type="match status" value="1"/>
</dbReference>
<keyword evidence="1 7" id="KW-0732">Signal</keyword>
<dbReference type="Pfam" id="PF09312">
    <property type="entry name" value="SurA_N"/>
    <property type="match status" value="1"/>
</dbReference>
<dbReference type="GO" id="GO:0003755">
    <property type="term" value="F:peptidyl-prolyl cis-trans isomerase activity"/>
    <property type="evidence" value="ECO:0007669"/>
    <property type="project" value="UniProtKB-UniRule"/>
</dbReference>
<keyword evidence="6 7" id="KW-0413">Isomerase</keyword>
<dbReference type="PROSITE" id="PS01096">
    <property type="entry name" value="PPIC_PPIASE_1"/>
    <property type="match status" value="1"/>
</dbReference>
<keyword evidence="4 7" id="KW-0697">Rotamase</keyword>
<dbReference type="GO" id="GO:0030288">
    <property type="term" value="C:outer membrane-bounded periplasmic space"/>
    <property type="evidence" value="ECO:0007669"/>
    <property type="project" value="InterPro"/>
</dbReference>
<keyword evidence="3 7" id="KW-0574">Periplasm</keyword>
<evidence type="ECO:0000256" key="7">
    <source>
        <dbReference type="HAMAP-Rule" id="MF_01183"/>
    </source>
</evidence>
<dbReference type="EMBL" id="GG658170">
    <property type="protein sequence ID" value="EEO30519.1"/>
    <property type="molecule type" value="Genomic_DNA"/>
</dbReference>
<organism evidence="9 10">
    <name type="scientific">Oxalobacter formigenes OXCC13</name>
    <dbReference type="NCBI Taxonomy" id="556269"/>
    <lineage>
        <taxon>Bacteria</taxon>
        <taxon>Pseudomonadati</taxon>
        <taxon>Pseudomonadota</taxon>
        <taxon>Betaproteobacteria</taxon>
        <taxon>Burkholderiales</taxon>
        <taxon>Oxalobacteraceae</taxon>
        <taxon>Oxalobacter</taxon>
    </lineage>
</organism>
<accession>C3XBE3</accession>
<comment type="function">
    <text evidence="7">Chaperone involved in the correct folding and assembly of outer membrane proteins. Recognizes specific patterns of aromatic residues and the orientation of their side chains, which are found more frequently in integral outer membrane proteins. May act in both early periplasmic and late outer membrane-associated steps of protein maturation.</text>
</comment>
<dbReference type="Pfam" id="PF00639">
    <property type="entry name" value="Rotamase"/>
    <property type="match status" value="1"/>
</dbReference>
<dbReference type="InterPro" id="IPR023034">
    <property type="entry name" value="PPIase_SurA"/>
</dbReference>
<dbReference type="STRING" id="847.BRW83_0547"/>
<evidence type="ECO:0000259" key="8">
    <source>
        <dbReference type="PROSITE" id="PS50198"/>
    </source>
</evidence>
<feature type="chain" id="PRO_5015207096" description="Chaperone SurA" evidence="7">
    <location>
        <begin position="32"/>
        <end position="459"/>
    </location>
</feature>
<dbReference type="RefSeq" id="WP_005881742.1">
    <property type="nucleotide sequence ID" value="NZ_CP019430.1"/>
</dbReference>
<dbReference type="AlphaFoldDB" id="C3XBE3"/>
<comment type="subcellular location">
    <subcellularLocation>
        <location evidence="7">Periplasm</location>
    </subcellularLocation>
    <text evidence="7">Is capable of associating with the outer membrane.</text>
</comment>
<dbReference type="SUPFAM" id="SSF109998">
    <property type="entry name" value="Triger factor/SurA peptide-binding domain-like"/>
    <property type="match status" value="1"/>
</dbReference>
<evidence type="ECO:0000256" key="1">
    <source>
        <dbReference type="ARBA" id="ARBA00022729"/>
    </source>
</evidence>
<dbReference type="EC" id="5.2.1.8" evidence="7"/>
<dbReference type="InterPro" id="IPR000297">
    <property type="entry name" value="PPIase_PpiC"/>
</dbReference>
<sequence precursor="true">MFLANFFRRCHVSCPALILAFGVFFSATVLAQDNQAQPSKQVVVDSIAAIVNSDVITKGELNERVTLVEAQLKQQNIALPPRTEFQKQVLEHMIVERAQLQLAKDMGLRVDDTQLDRTIALMAEQNHMSLAQFKRQTEQNGTPFEKFREKVREEITMSRLRDREVVNKIQINDAEVDNLLGADSQLQMPEQLRLGHILIRIPENASPEQIAEKRARAEKVLDVLKSGGDFQQTAASYSDADEGLSGGDIGWRSTDRLPKSFVDALAGVKPGNVTGIIKSPNGFHILKVLDRRKMTNGAESVASASDKNTVQQIHARHILIKVNQLVSADEAKRKLIDLRQRIINKSATFEELAKTYSNDGSASRGGDLGWIYPGDTVPEFEKAMVALKPGEISEPIETQFGFHLIQVLDKKTDDVSAERKRIAAKQALRERKVAEATEEWLRQLRDKAYVEYRLDEKHQ</sequence>
<dbReference type="InterPro" id="IPR027304">
    <property type="entry name" value="Trigger_fact/SurA_dom_sf"/>
</dbReference>
<keyword evidence="5 7" id="KW-0143">Chaperone</keyword>
<dbReference type="GO" id="GO:0006457">
    <property type="term" value="P:protein folding"/>
    <property type="evidence" value="ECO:0007669"/>
    <property type="project" value="UniProtKB-UniRule"/>
</dbReference>
<dbReference type="PANTHER" id="PTHR47637:SF1">
    <property type="entry name" value="CHAPERONE SURA"/>
    <property type="match status" value="1"/>
</dbReference>
<dbReference type="HOGENOM" id="CLU_034646_11_0_4"/>
<dbReference type="HAMAP" id="MF_01183">
    <property type="entry name" value="Chaperone_SurA"/>
    <property type="match status" value="1"/>
</dbReference>
<dbReference type="GO" id="GO:0051082">
    <property type="term" value="F:unfolded protein binding"/>
    <property type="evidence" value="ECO:0007669"/>
    <property type="project" value="UniProtKB-UniRule"/>
</dbReference>
<feature type="signal peptide" evidence="7">
    <location>
        <begin position="1"/>
        <end position="31"/>
    </location>
</feature>
<dbReference type="GO" id="GO:0043165">
    <property type="term" value="P:Gram-negative-bacterium-type cell outer membrane assembly"/>
    <property type="evidence" value="ECO:0007669"/>
    <property type="project" value="InterPro"/>
</dbReference>
<proteinExistence type="inferred from homology"/>
<dbReference type="PROSITE" id="PS50198">
    <property type="entry name" value="PPIC_PPIASE_2"/>
    <property type="match status" value="2"/>
</dbReference>
<evidence type="ECO:0000256" key="3">
    <source>
        <dbReference type="ARBA" id="ARBA00022764"/>
    </source>
</evidence>
<dbReference type="GO" id="GO:0042277">
    <property type="term" value="F:peptide binding"/>
    <property type="evidence" value="ECO:0007669"/>
    <property type="project" value="InterPro"/>
</dbReference>
<keyword evidence="2 7" id="KW-0677">Repeat</keyword>
<evidence type="ECO:0000256" key="2">
    <source>
        <dbReference type="ARBA" id="ARBA00022737"/>
    </source>
</evidence>
<evidence type="ECO:0000313" key="10">
    <source>
        <dbReference type="Proteomes" id="UP000005089"/>
    </source>
</evidence>
<name>C3XBE3_OXAFO</name>
<dbReference type="InterPro" id="IPR046357">
    <property type="entry name" value="PPIase_dom_sf"/>
</dbReference>
<dbReference type="Proteomes" id="UP000005089">
    <property type="component" value="Unassembled WGS sequence"/>
</dbReference>
<protein>
    <recommendedName>
        <fullName evidence="7">Chaperone SurA</fullName>
    </recommendedName>
    <alternativeName>
        <fullName evidence="7">Peptidyl-prolyl cis-trans isomerase SurA</fullName>
        <shortName evidence="7">PPIase SurA</shortName>
        <ecNumber evidence="7">5.2.1.8</ecNumber>
    </alternativeName>
    <alternativeName>
        <fullName evidence="7">Rotamase SurA</fullName>
    </alternativeName>
</protein>
<dbReference type="eggNOG" id="COG0760">
    <property type="taxonomic scope" value="Bacteria"/>
</dbReference>
<dbReference type="InterPro" id="IPR015391">
    <property type="entry name" value="SurA_N"/>
</dbReference>
<keyword evidence="10" id="KW-1185">Reference proteome</keyword>
<dbReference type="InterPro" id="IPR050280">
    <property type="entry name" value="OMP_Chaperone_SurA"/>
</dbReference>
<dbReference type="InterPro" id="IPR023058">
    <property type="entry name" value="PPIase_PpiC_CS"/>
</dbReference>
<evidence type="ECO:0000256" key="4">
    <source>
        <dbReference type="ARBA" id="ARBA00023110"/>
    </source>
</evidence>
<dbReference type="Gene3D" id="1.10.4030.10">
    <property type="entry name" value="Porin chaperone SurA, peptide-binding domain"/>
    <property type="match status" value="1"/>
</dbReference>
<evidence type="ECO:0000256" key="6">
    <source>
        <dbReference type="ARBA" id="ARBA00023235"/>
    </source>
</evidence>
<gene>
    <name evidence="7" type="primary">surA</name>
    <name evidence="9" type="ORF">OFBG_01547</name>
</gene>
<dbReference type="OrthoDB" id="14196at2"/>
<feature type="domain" description="PpiC" evidence="8">
    <location>
        <begin position="189"/>
        <end position="290"/>
    </location>
</feature>
<comment type="catalytic activity">
    <reaction evidence="7">
        <text>[protein]-peptidylproline (omega=180) = [protein]-peptidylproline (omega=0)</text>
        <dbReference type="Rhea" id="RHEA:16237"/>
        <dbReference type="Rhea" id="RHEA-COMP:10747"/>
        <dbReference type="Rhea" id="RHEA-COMP:10748"/>
        <dbReference type="ChEBI" id="CHEBI:83833"/>
        <dbReference type="ChEBI" id="CHEBI:83834"/>
        <dbReference type="EC" id="5.2.1.8"/>
    </reaction>
</comment>
<evidence type="ECO:0000313" key="9">
    <source>
        <dbReference type="EMBL" id="EEO30519.1"/>
    </source>
</evidence>
<feature type="domain" description="PpiC" evidence="8">
    <location>
        <begin position="310"/>
        <end position="409"/>
    </location>
</feature>